<accession>A0A9P4UWA7</accession>
<keyword evidence="3" id="KW-1185">Reference proteome</keyword>
<name>A0A9P4UWA7_9PLEO</name>
<dbReference type="InterPro" id="IPR010730">
    <property type="entry name" value="HET"/>
</dbReference>
<dbReference type="Pfam" id="PF06985">
    <property type="entry name" value="HET"/>
    <property type="match status" value="1"/>
</dbReference>
<proteinExistence type="predicted"/>
<evidence type="ECO:0000313" key="2">
    <source>
        <dbReference type="EMBL" id="KAF2729104.1"/>
    </source>
</evidence>
<comment type="caution">
    <text evidence="2">The sequence shown here is derived from an EMBL/GenBank/DDBJ whole genome shotgun (WGS) entry which is preliminary data.</text>
</comment>
<dbReference type="InterPro" id="IPR052895">
    <property type="entry name" value="HetReg/Transcr_Mod"/>
</dbReference>
<protein>
    <submittedName>
        <fullName evidence="2">Heterokaryon incompatibility</fullName>
    </submittedName>
</protein>
<organism evidence="2 3">
    <name type="scientific">Polyplosphaeria fusca</name>
    <dbReference type="NCBI Taxonomy" id="682080"/>
    <lineage>
        <taxon>Eukaryota</taxon>
        <taxon>Fungi</taxon>
        <taxon>Dikarya</taxon>
        <taxon>Ascomycota</taxon>
        <taxon>Pezizomycotina</taxon>
        <taxon>Dothideomycetes</taxon>
        <taxon>Pleosporomycetidae</taxon>
        <taxon>Pleosporales</taxon>
        <taxon>Tetraplosphaeriaceae</taxon>
        <taxon>Polyplosphaeria</taxon>
    </lineage>
</organism>
<reference evidence="2" key="1">
    <citation type="journal article" date="2020" name="Stud. Mycol.">
        <title>101 Dothideomycetes genomes: a test case for predicting lifestyles and emergence of pathogens.</title>
        <authorList>
            <person name="Haridas S."/>
            <person name="Albert R."/>
            <person name="Binder M."/>
            <person name="Bloem J."/>
            <person name="Labutti K."/>
            <person name="Salamov A."/>
            <person name="Andreopoulos B."/>
            <person name="Baker S."/>
            <person name="Barry K."/>
            <person name="Bills G."/>
            <person name="Bluhm B."/>
            <person name="Cannon C."/>
            <person name="Castanera R."/>
            <person name="Culley D."/>
            <person name="Daum C."/>
            <person name="Ezra D."/>
            <person name="Gonzalez J."/>
            <person name="Henrissat B."/>
            <person name="Kuo A."/>
            <person name="Liang C."/>
            <person name="Lipzen A."/>
            <person name="Lutzoni F."/>
            <person name="Magnuson J."/>
            <person name="Mondo S."/>
            <person name="Nolan M."/>
            <person name="Ohm R."/>
            <person name="Pangilinan J."/>
            <person name="Park H.-J."/>
            <person name="Ramirez L."/>
            <person name="Alfaro M."/>
            <person name="Sun H."/>
            <person name="Tritt A."/>
            <person name="Yoshinaga Y."/>
            <person name="Zwiers L.-H."/>
            <person name="Turgeon B."/>
            <person name="Goodwin S."/>
            <person name="Spatafora J."/>
            <person name="Crous P."/>
            <person name="Grigoriev I."/>
        </authorList>
    </citation>
    <scope>NUCLEOTIDE SEQUENCE</scope>
    <source>
        <strain evidence="2">CBS 125425</strain>
    </source>
</reference>
<dbReference type="AlphaFoldDB" id="A0A9P4UWA7"/>
<evidence type="ECO:0000259" key="1">
    <source>
        <dbReference type="Pfam" id="PF06985"/>
    </source>
</evidence>
<gene>
    <name evidence="2" type="ORF">EJ04DRAFT_447994</name>
</gene>
<dbReference type="OrthoDB" id="2157530at2759"/>
<dbReference type="PANTHER" id="PTHR24148">
    <property type="entry name" value="ANKYRIN REPEAT DOMAIN-CONTAINING PROTEIN 39 HOMOLOG-RELATED"/>
    <property type="match status" value="1"/>
</dbReference>
<feature type="domain" description="Heterokaryon incompatibility" evidence="1">
    <location>
        <begin position="4"/>
        <end position="87"/>
    </location>
</feature>
<dbReference type="Proteomes" id="UP000799444">
    <property type="component" value="Unassembled WGS sequence"/>
</dbReference>
<sequence length="88" mass="10049">MVQFNALSYVWGSPEKTASMVCNGLNVAITQNLHDALTVIRTYDFGTDFLWVDQVCINQSDEQEKAVQVQHMLMFYERAMNTVAWLGD</sequence>
<feature type="non-terminal residue" evidence="2">
    <location>
        <position position="88"/>
    </location>
</feature>
<dbReference type="EMBL" id="ML996256">
    <property type="protein sequence ID" value="KAF2729104.1"/>
    <property type="molecule type" value="Genomic_DNA"/>
</dbReference>
<dbReference type="PANTHER" id="PTHR24148:SF64">
    <property type="entry name" value="HETEROKARYON INCOMPATIBILITY DOMAIN-CONTAINING PROTEIN"/>
    <property type="match status" value="1"/>
</dbReference>
<evidence type="ECO:0000313" key="3">
    <source>
        <dbReference type="Proteomes" id="UP000799444"/>
    </source>
</evidence>